<keyword evidence="3" id="KW-0963">Cytoplasm</keyword>
<keyword evidence="5" id="KW-0808">Transferase</keyword>
<dbReference type="EMBL" id="JAFREL020000001">
    <property type="protein sequence ID" value="MEO1768551.1"/>
    <property type="molecule type" value="Genomic_DNA"/>
</dbReference>
<name>A0ABV0EIZ3_9ENTE</name>
<keyword evidence="7" id="KW-0418">Kinase</keyword>
<evidence type="ECO:0000259" key="8">
    <source>
        <dbReference type="PROSITE" id="PS51096"/>
    </source>
</evidence>
<dbReference type="Gene3D" id="3.40.50.510">
    <property type="entry name" value="Phosphotransferase system, mannose-type IIA component"/>
    <property type="match status" value="1"/>
</dbReference>
<proteinExistence type="predicted"/>
<evidence type="ECO:0000256" key="2">
    <source>
        <dbReference type="ARBA" id="ARBA00022448"/>
    </source>
</evidence>
<evidence type="ECO:0000256" key="1">
    <source>
        <dbReference type="ARBA" id="ARBA00004496"/>
    </source>
</evidence>
<gene>
    <name evidence="9" type="ORF">JZO67_000462</name>
</gene>
<comment type="caution">
    <text evidence="9">The sequence shown here is derived from an EMBL/GenBank/DDBJ whole genome shotgun (WGS) entry which is preliminary data.</text>
</comment>
<feature type="domain" description="PTS EIIA type-4" evidence="8">
    <location>
        <begin position="3"/>
        <end position="136"/>
    </location>
</feature>
<dbReference type="Pfam" id="PF03610">
    <property type="entry name" value="EIIA-man"/>
    <property type="match status" value="1"/>
</dbReference>
<keyword evidence="10" id="KW-1185">Reference proteome</keyword>
<dbReference type="RefSeq" id="WP_207703045.1">
    <property type="nucleotide sequence ID" value="NZ_JAFREL020000001.1"/>
</dbReference>
<sequence>MEKEPILILTHDGWGQALVKSVRMIIGEITDVYEVPLQAADSLADYIAKVKEQIDQLQWSKKLLILTDIKGGTPSNVALRISKDYEVIALSGLCASMLLEAVMKQEAGGFTREMAQEIQTAVVESCQVLELPQIQK</sequence>
<dbReference type="PROSITE" id="PS51096">
    <property type="entry name" value="PTS_EIIA_TYPE_4"/>
    <property type="match status" value="1"/>
</dbReference>
<evidence type="ECO:0000256" key="4">
    <source>
        <dbReference type="ARBA" id="ARBA00022597"/>
    </source>
</evidence>
<evidence type="ECO:0000313" key="9">
    <source>
        <dbReference type="EMBL" id="MEO1768551.1"/>
    </source>
</evidence>
<keyword evidence="6" id="KW-0598">Phosphotransferase system</keyword>
<comment type="subcellular location">
    <subcellularLocation>
        <location evidence="1">Cytoplasm</location>
    </subcellularLocation>
</comment>
<evidence type="ECO:0000256" key="7">
    <source>
        <dbReference type="ARBA" id="ARBA00022777"/>
    </source>
</evidence>
<dbReference type="SUPFAM" id="SSF53062">
    <property type="entry name" value="PTS system fructose IIA component-like"/>
    <property type="match status" value="1"/>
</dbReference>
<accession>A0ABV0EIZ3</accession>
<reference evidence="9 10" key="1">
    <citation type="submission" date="2021-03" db="EMBL/GenBank/DDBJ databases">
        <authorList>
            <person name="Gilmore M.S."/>
            <person name="Schwartzman J."/>
            <person name="Van Tyne D."/>
            <person name="Martin M."/>
            <person name="Earl A.M."/>
            <person name="Manson A.L."/>
            <person name="Straub T."/>
            <person name="Salamzade R."/>
            <person name="Saavedra J."/>
            <person name="Lebreton F."/>
            <person name="Prichula J."/>
            <person name="Schaufler K."/>
            <person name="Gaca A."/>
            <person name="Sgardioli B."/>
            <person name="Wagenaar J."/>
            <person name="Strong T."/>
        </authorList>
    </citation>
    <scope>NUCLEOTIDE SEQUENCE [LARGE SCALE GENOMIC DNA]</scope>
    <source>
        <strain evidence="9 10">665A</strain>
    </source>
</reference>
<evidence type="ECO:0000313" key="10">
    <source>
        <dbReference type="Proteomes" id="UP000664357"/>
    </source>
</evidence>
<dbReference type="InterPro" id="IPR004701">
    <property type="entry name" value="PTS_EIIA_man-typ"/>
</dbReference>
<keyword evidence="2" id="KW-0813">Transport</keyword>
<dbReference type="PANTHER" id="PTHR33799:SF1">
    <property type="entry name" value="PTS SYSTEM MANNOSE-SPECIFIC EIIAB COMPONENT-RELATED"/>
    <property type="match status" value="1"/>
</dbReference>
<dbReference type="CDD" id="cd00006">
    <property type="entry name" value="PTS_IIA_man"/>
    <property type="match status" value="1"/>
</dbReference>
<keyword evidence="4" id="KW-0762">Sugar transport</keyword>
<protein>
    <submittedName>
        <fullName evidence="9">PTS system, D-glucosaminate-specific IIA component</fullName>
    </submittedName>
</protein>
<dbReference type="PANTHER" id="PTHR33799">
    <property type="entry name" value="PTS PERMEASE-RELATED-RELATED"/>
    <property type="match status" value="1"/>
</dbReference>
<dbReference type="Proteomes" id="UP000664357">
    <property type="component" value="Unassembled WGS sequence"/>
</dbReference>
<dbReference type="InterPro" id="IPR036662">
    <property type="entry name" value="PTS_EIIA_man-typ_sf"/>
</dbReference>
<reference evidence="9 10" key="2">
    <citation type="submission" date="2024-02" db="EMBL/GenBank/DDBJ databases">
        <title>The Genome Sequence of Enterococcus sp. DIV0159.</title>
        <authorList>
            <person name="Earl A."/>
            <person name="Manson A."/>
            <person name="Gilmore M."/>
            <person name="Sanders J."/>
            <person name="Shea T."/>
            <person name="Howe W."/>
            <person name="Livny J."/>
            <person name="Cuomo C."/>
            <person name="Neafsey D."/>
            <person name="Birren B."/>
        </authorList>
    </citation>
    <scope>NUCLEOTIDE SEQUENCE [LARGE SCALE GENOMIC DNA]</scope>
    <source>
        <strain evidence="9 10">665A</strain>
    </source>
</reference>
<dbReference type="InterPro" id="IPR051471">
    <property type="entry name" value="Bacterial_PTS_sugar_comp"/>
</dbReference>
<evidence type="ECO:0000256" key="6">
    <source>
        <dbReference type="ARBA" id="ARBA00022683"/>
    </source>
</evidence>
<dbReference type="InterPro" id="IPR033887">
    <property type="entry name" value="PTS_IIA_man"/>
</dbReference>
<evidence type="ECO:0000256" key="3">
    <source>
        <dbReference type="ARBA" id="ARBA00022490"/>
    </source>
</evidence>
<organism evidence="9 10">
    <name type="scientific">Candidatus Enterococcus ferrettii</name>
    <dbReference type="NCBI Taxonomy" id="2815324"/>
    <lineage>
        <taxon>Bacteria</taxon>
        <taxon>Bacillati</taxon>
        <taxon>Bacillota</taxon>
        <taxon>Bacilli</taxon>
        <taxon>Lactobacillales</taxon>
        <taxon>Enterococcaceae</taxon>
        <taxon>Enterococcus</taxon>
    </lineage>
</organism>
<evidence type="ECO:0000256" key="5">
    <source>
        <dbReference type="ARBA" id="ARBA00022679"/>
    </source>
</evidence>